<dbReference type="PaxDb" id="2903-EOD39536"/>
<dbReference type="AlphaFoldDB" id="A0A0D3KUV1"/>
<feature type="transmembrane region" description="Helical" evidence="1">
    <location>
        <begin position="386"/>
        <end position="410"/>
    </location>
</feature>
<dbReference type="KEGG" id="ehx:EMIHUDRAFT_433416"/>
<feature type="transmembrane region" description="Helical" evidence="1">
    <location>
        <begin position="312"/>
        <end position="339"/>
    </location>
</feature>
<dbReference type="Proteomes" id="UP000013827">
    <property type="component" value="Unassembled WGS sequence"/>
</dbReference>
<evidence type="ECO:0000313" key="4">
    <source>
        <dbReference type="Proteomes" id="UP000013827"/>
    </source>
</evidence>
<dbReference type="RefSeq" id="XP_005791965.1">
    <property type="nucleotide sequence ID" value="XM_005791908.1"/>
</dbReference>
<organism evidence="3 4">
    <name type="scientific">Emiliania huxleyi (strain CCMP1516)</name>
    <dbReference type="NCBI Taxonomy" id="280463"/>
    <lineage>
        <taxon>Eukaryota</taxon>
        <taxon>Haptista</taxon>
        <taxon>Haptophyta</taxon>
        <taxon>Prymnesiophyceae</taxon>
        <taxon>Isochrysidales</taxon>
        <taxon>Noelaerhabdaceae</taxon>
        <taxon>Emiliania</taxon>
    </lineage>
</organism>
<feature type="chain" id="PRO_5044259801" evidence="2">
    <location>
        <begin position="18"/>
        <end position="589"/>
    </location>
</feature>
<name>A0A0D3KUV1_EMIH1</name>
<evidence type="ECO:0000256" key="2">
    <source>
        <dbReference type="SAM" id="SignalP"/>
    </source>
</evidence>
<keyword evidence="1" id="KW-0812">Transmembrane</keyword>
<keyword evidence="4" id="KW-1185">Reference proteome</keyword>
<feature type="transmembrane region" description="Helical" evidence="1">
    <location>
        <begin position="533"/>
        <end position="551"/>
    </location>
</feature>
<keyword evidence="1" id="KW-0472">Membrane</keyword>
<evidence type="ECO:0000256" key="1">
    <source>
        <dbReference type="SAM" id="Phobius"/>
    </source>
</evidence>
<accession>A0A0D3KUV1</accession>
<sequence>MRLFVLAAALALPTVRATCSNMMQDGNETGVDCPTKEVYEELLGETLLIYTGAALDEEPCMTSEQFENLIDDLALTDLFPNDTFEEADADSGECVNVTEAVAWVKGLDKSSRDELIDAFLNKPEPDTLDQLTDVPEAIAKATNVVRLVLHTRRKSTTIYPGKRDKLLEAVANLVSVSLEAIRMTIFPAQSSNPDASGGDARRRLESGGSVLTFDIFASSSGDAAQYTKSLNEGLSSPSVASATLGLEIAEVKEISERPVAGNAPIPFAEAAVAAVALALGLAVIVAAKLLADRRRAARGESYRGCMASGCCSFHAMAAWSSGALLAAAFLLGAMLAIYFRIDPLVQDIDSILDAIVNLANSTDQAESALESVPTDVVDQLKPYTRWFTLAVLLPAALLLAVLLLAGGCGLRNARVYRGTCCAKCWVVLGYLLALLALVAYAFFPALAVLSRTSLAQEELREYLGVCESSLPVLEQAKSDAEAILQLAENADPPINAQDLADQKAEYDRQSFAFANFKALCGGATGLFDELPSLFAPGAIAVAAALLAMFVLNGECCAANCCSKPTAWSEPVKMTPAGSSAAARRMRDSI</sequence>
<reference evidence="3" key="2">
    <citation type="submission" date="2024-10" db="UniProtKB">
        <authorList>
            <consortium name="EnsemblProtists"/>
        </authorList>
    </citation>
    <scope>IDENTIFICATION</scope>
</reference>
<keyword evidence="2" id="KW-0732">Signal</keyword>
<keyword evidence="1" id="KW-1133">Transmembrane helix</keyword>
<dbReference type="EnsemblProtists" id="EOD39536">
    <property type="protein sequence ID" value="EOD39536"/>
    <property type="gene ID" value="EMIHUDRAFT_433416"/>
</dbReference>
<evidence type="ECO:0000313" key="3">
    <source>
        <dbReference type="EnsemblProtists" id="EOD39536"/>
    </source>
</evidence>
<proteinExistence type="predicted"/>
<dbReference type="HOGENOM" id="CLU_463398_0_0_1"/>
<reference evidence="4" key="1">
    <citation type="journal article" date="2013" name="Nature">
        <title>Pan genome of the phytoplankton Emiliania underpins its global distribution.</title>
        <authorList>
            <person name="Read B.A."/>
            <person name="Kegel J."/>
            <person name="Klute M.J."/>
            <person name="Kuo A."/>
            <person name="Lefebvre S.C."/>
            <person name="Maumus F."/>
            <person name="Mayer C."/>
            <person name="Miller J."/>
            <person name="Monier A."/>
            <person name="Salamov A."/>
            <person name="Young J."/>
            <person name="Aguilar M."/>
            <person name="Claverie J.M."/>
            <person name="Frickenhaus S."/>
            <person name="Gonzalez K."/>
            <person name="Herman E.K."/>
            <person name="Lin Y.C."/>
            <person name="Napier J."/>
            <person name="Ogata H."/>
            <person name="Sarno A.F."/>
            <person name="Shmutz J."/>
            <person name="Schroeder D."/>
            <person name="de Vargas C."/>
            <person name="Verret F."/>
            <person name="von Dassow P."/>
            <person name="Valentin K."/>
            <person name="Van de Peer Y."/>
            <person name="Wheeler G."/>
            <person name="Dacks J.B."/>
            <person name="Delwiche C.F."/>
            <person name="Dyhrman S.T."/>
            <person name="Glockner G."/>
            <person name="John U."/>
            <person name="Richards T."/>
            <person name="Worden A.Z."/>
            <person name="Zhang X."/>
            <person name="Grigoriev I.V."/>
            <person name="Allen A.E."/>
            <person name="Bidle K."/>
            <person name="Borodovsky M."/>
            <person name="Bowler C."/>
            <person name="Brownlee C."/>
            <person name="Cock J.M."/>
            <person name="Elias M."/>
            <person name="Gladyshev V.N."/>
            <person name="Groth M."/>
            <person name="Guda C."/>
            <person name="Hadaegh A."/>
            <person name="Iglesias-Rodriguez M.D."/>
            <person name="Jenkins J."/>
            <person name="Jones B.M."/>
            <person name="Lawson T."/>
            <person name="Leese F."/>
            <person name="Lindquist E."/>
            <person name="Lobanov A."/>
            <person name="Lomsadze A."/>
            <person name="Malik S.B."/>
            <person name="Marsh M.E."/>
            <person name="Mackinder L."/>
            <person name="Mock T."/>
            <person name="Mueller-Roeber B."/>
            <person name="Pagarete A."/>
            <person name="Parker M."/>
            <person name="Probert I."/>
            <person name="Quesneville H."/>
            <person name="Raines C."/>
            <person name="Rensing S.A."/>
            <person name="Riano-Pachon D.M."/>
            <person name="Richier S."/>
            <person name="Rokitta S."/>
            <person name="Shiraiwa Y."/>
            <person name="Soanes D.M."/>
            <person name="van der Giezen M."/>
            <person name="Wahlund T.M."/>
            <person name="Williams B."/>
            <person name="Wilson W."/>
            <person name="Wolfe G."/>
            <person name="Wurch L.L."/>
        </authorList>
    </citation>
    <scope>NUCLEOTIDE SEQUENCE</scope>
</reference>
<dbReference type="GeneID" id="17284807"/>
<feature type="transmembrane region" description="Helical" evidence="1">
    <location>
        <begin position="270"/>
        <end position="291"/>
    </location>
</feature>
<protein>
    <submittedName>
        <fullName evidence="3">Uncharacterized protein</fullName>
    </submittedName>
</protein>
<feature type="transmembrane region" description="Helical" evidence="1">
    <location>
        <begin position="422"/>
        <end position="443"/>
    </location>
</feature>
<feature type="signal peptide" evidence="2">
    <location>
        <begin position="1"/>
        <end position="17"/>
    </location>
</feature>